<gene>
    <name evidence="3" type="ORF">HDU87_000603</name>
</gene>
<feature type="domain" description="SAC3/GANP/THP3 conserved" evidence="2">
    <location>
        <begin position="114"/>
        <end position="423"/>
    </location>
</feature>
<feature type="compositionally biased region" description="Basic and acidic residues" evidence="1">
    <location>
        <begin position="666"/>
        <end position="704"/>
    </location>
</feature>
<sequence>MTLDLRAGTAARGTHSTSIDTKKISPVFPSVAPGTGWSPAAPSSGVLTPQNEAVSNADRADRFASKPENNRYMELKAQRPALMAKYIAAGKMDDPDEKYRLEDARNFVGECQDMCPEYERHEREYQKGLMEFEKVPGSEAVDHARAVKRFRRSAADDEKPLPCDVRPPPVLERTLDYLVHTVLPDFGLSRTYGFLRDRMRAIRKDITLQNLRGPEAVNLFERIARYHLMCSQKLCAEIDIKQEYEQLGKTLQSLMEFYNDLRDQKVYMPNEAEFRAYYLLHHAFNSEVQSSFEHKFRRDPIISDPHIALAVRVRNHLPRLDLHSDDPDTPGLVGESVGEGAFEAYGIFFKILEDPDTPYLVACAVHPHFLIVRRHAYRHMMNALYVLDDALDTMTNVSSLVAKLGYDSEEDAKIDLDYYEIPVLTAGSGWYAQIGRVSSKGPDGKKILTPGVFNDTKQVSLQSRVAYRLIESKRQFLADSEIVDGEDGQGNEGGGMMLDATPFAPAASQPANQLSKPAYAAYTNSIVSPSPFAPQVSLSSAFPQPSPASIQTAAPSMFDPKAAATISFPLHSATSGGALGHPQQFSSLAGSTLAASPNFFTYPSAFAQAASDNTGPPPITPSFSSLATYPPSSTPSQHTTTQPDPDEQPEKSEAAARAEAAALQKQKADMAEKLRRERDEAAARVAREEEAARTAQRAEAEAARLRASQMQAAAEREAQKAERERKEALEREAAERRAQLQRELDRAAAKFADDSLEEITRQVTVEVVQQTVRSENARKKWIYFAKLLPKLHARRQAQKGAIEVLLDLAGSELASPRKASFNTSLKKPAKLHLSLGRDRDIELATACDEIAVQERKALHNIDVASVAHSVLRKRAISATSTLYFKLCVASAPCRLRSSDRKLASVTWLKAKLGGAKSPASPTYEENGTILLQKSRSRMAGADCWAVVRQLENPAAIRGPFAMSGVGALVFHFDILEPGVDIRFYFNEERDRFVNLINSLPSTAMTSKVPILFIYWMGPELSMSQVKARTKKLFELDFVLCEGPIKSIHWLEVARGNDVETLRDANEALVDQLKALAHDAPMTPEMNFIGLAGNDVIGDSLFPMHFRTHAHDLQSRFPHRMANNLDCNRYTFNVMIQLYNGAIDLLKLALTGPAARGINFPPFEFAADTDGHFDGSGGDDGANATSGVSANWNSNERLDALAQVLESAYLPYLPDDSGVERNQAAELRDRLPQHMRPLWKLYYHWITNVCAKVPGMALDEITVCYGHLFDLLERTSRVPAFASRFPFGEIADIGIQTIQQPLNDAFTERFHMAPYPKEPAVLALVEYDRIMKFVIDQWHEQHVQQWLAEEEVPEYQSDDGEEEAEVEAEGFEVGSEDGMSDADHDGRSEVSDEDLQEAPANGSARKRRRRSVTPKRTTTPRREWTHGGDEGAVTDRAYIAPPFSPWSTSQSSSRETPRAIASPRKQVAFARSYPLPGRGRSPPASPEQPPAHIGSRSVNQSLRRPPLPSVRYPESLESDDDLDMWHSDLEDPPELSAADLEELSNI</sequence>
<dbReference type="EMBL" id="JADGJQ010000106">
    <property type="protein sequence ID" value="KAJ3169432.1"/>
    <property type="molecule type" value="Genomic_DNA"/>
</dbReference>
<feature type="region of interest" description="Disordered" evidence="1">
    <location>
        <begin position="1"/>
        <end position="21"/>
    </location>
</feature>
<feature type="region of interest" description="Disordered" evidence="1">
    <location>
        <begin position="611"/>
        <end position="733"/>
    </location>
</feature>
<keyword evidence="4" id="KW-1185">Reference proteome</keyword>
<proteinExistence type="predicted"/>
<dbReference type="Pfam" id="PF03399">
    <property type="entry name" value="SAC3_GANP"/>
    <property type="match status" value="1"/>
</dbReference>
<evidence type="ECO:0000259" key="2">
    <source>
        <dbReference type="Pfam" id="PF03399"/>
    </source>
</evidence>
<name>A0AAD5XIK9_9FUNG</name>
<feature type="region of interest" description="Disordered" evidence="1">
    <location>
        <begin position="1351"/>
        <end position="1545"/>
    </location>
</feature>
<organism evidence="3 4">
    <name type="scientific">Geranomyces variabilis</name>
    <dbReference type="NCBI Taxonomy" id="109894"/>
    <lineage>
        <taxon>Eukaryota</taxon>
        <taxon>Fungi</taxon>
        <taxon>Fungi incertae sedis</taxon>
        <taxon>Chytridiomycota</taxon>
        <taxon>Chytridiomycota incertae sedis</taxon>
        <taxon>Chytridiomycetes</taxon>
        <taxon>Spizellomycetales</taxon>
        <taxon>Powellomycetaceae</taxon>
        <taxon>Geranomyces</taxon>
    </lineage>
</organism>
<dbReference type="InterPro" id="IPR045107">
    <property type="entry name" value="SAC3/GANP/THP3"/>
</dbReference>
<feature type="compositionally biased region" description="Basic and acidic residues" evidence="1">
    <location>
        <begin position="1380"/>
        <end position="1389"/>
    </location>
</feature>
<dbReference type="InterPro" id="IPR005062">
    <property type="entry name" value="SAC3/GANP/THP3_conserved"/>
</dbReference>
<accession>A0AAD5XIK9</accession>
<evidence type="ECO:0000256" key="1">
    <source>
        <dbReference type="SAM" id="MobiDB-lite"/>
    </source>
</evidence>
<dbReference type="PANTHER" id="PTHR12436:SF3">
    <property type="entry name" value="GERMINAL-CENTER ASSOCIATED NUCLEAR PROTEIN"/>
    <property type="match status" value="1"/>
</dbReference>
<dbReference type="GO" id="GO:0070390">
    <property type="term" value="C:transcription export complex 2"/>
    <property type="evidence" value="ECO:0007669"/>
    <property type="project" value="TreeGrafter"/>
</dbReference>
<comment type="caution">
    <text evidence="3">The sequence shown here is derived from an EMBL/GenBank/DDBJ whole genome shotgun (WGS) entry which is preliminary data.</text>
</comment>
<dbReference type="Proteomes" id="UP001212152">
    <property type="component" value="Unassembled WGS sequence"/>
</dbReference>
<evidence type="ECO:0000313" key="4">
    <source>
        <dbReference type="Proteomes" id="UP001212152"/>
    </source>
</evidence>
<protein>
    <recommendedName>
        <fullName evidence="2">SAC3/GANP/THP3 conserved domain-containing protein</fullName>
    </recommendedName>
</protein>
<feature type="compositionally biased region" description="Basic residues" evidence="1">
    <location>
        <begin position="1403"/>
        <end position="1412"/>
    </location>
</feature>
<evidence type="ECO:0000313" key="3">
    <source>
        <dbReference type="EMBL" id="KAJ3169432.1"/>
    </source>
</evidence>
<dbReference type="GO" id="GO:0006406">
    <property type="term" value="P:mRNA export from nucleus"/>
    <property type="evidence" value="ECO:0007669"/>
    <property type="project" value="TreeGrafter"/>
</dbReference>
<feature type="compositionally biased region" description="Basic and acidic residues" evidence="1">
    <location>
        <begin position="1419"/>
        <end position="1428"/>
    </location>
</feature>
<dbReference type="Gene3D" id="1.25.40.990">
    <property type="match status" value="1"/>
</dbReference>
<feature type="compositionally biased region" description="Acidic residues" evidence="1">
    <location>
        <begin position="1351"/>
        <end position="1379"/>
    </location>
</feature>
<reference evidence="3" key="1">
    <citation type="submission" date="2020-05" db="EMBL/GenBank/DDBJ databases">
        <title>Phylogenomic resolution of chytrid fungi.</title>
        <authorList>
            <person name="Stajich J.E."/>
            <person name="Amses K."/>
            <person name="Simmons R."/>
            <person name="Seto K."/>
            <person name="Myers J."/>
            <person name="Bonds A."/>
            <person name="Quandt C.A."/>
            <person name="Barry K."/>
            <person name="Liu P."/>
            <person name="Grigoriev I."/>
            <person name="Longcore J.E."/>
            <person name="James T.Y."/>
        </authorList>
    </citation>
    <scope>NUCLEOTIDE SEQUENCE</scope>
    <source>
        <strain evidence="3">JEL0379</strain>
    </source>
</reference>
<dbReference type="GO" id="GO:0005737">
    <property type="term" value="C:cytoplasm"/>
    <property type="evidence" value="ECO:0007669"/>
    <property type="project" value="TreeGrafter"/>
</dbReference>
<feature type="compositionally biased region" description="Low complexity" evidence="1">
    <location>
        <begin position="628"/>
        <end position="643"/>
    </location>
</feature>
<feature type="compositionally biased region" description="Basic and acidic residues" evidence="1">
    <location>
        <begin position="714"/>
        <end position="733"/>
    </location>
</feature>
<dbReference type="PANTHER" id="PTHR12436">
    <property type="entry name" value="80 KDA MCM3-ASSOCIATED PROTEIN"/>
    <property type="match status" value="1"/>
</dbReference>